<dbReference type="PROSITE" id="PS00022">
    <property type="entry name" value="EGF_1"/>
    <property type="match status" value="2"/>
</dbReference>
<dbReference type="PANTHER" id="PTHR11905:SF249">
    <property type="entry name" value="SOL NARAE, ISOFORM C"/>
    <property type="match status" value="1"/>
</dbReference>
<dbReference type="GO" id="GO:0046872">
    <property type="term" value="F:metal ion binding"/>
    <property type="evidence" value="ECO:0007669"/>
    <property type="project" value="UniProtKB-KW"/>
</dbReference>
<evidence type="ECO:0000313" key="16">
    <source>
        <dbReference type="Proteomes" id="UP000663879"/>
    </source>
</evidence>
<feature type="active site" evidence="9">
    <location>
        <position position="396"/>
    </location>
</feature>
<keyword evidence="16" id="KW-1185">Reference proteome</keyword>
<dbReference type="SUPFAM" id="SSF55486">
    <property type="entry name" value="Metalloproteases ('zincins'), catalytic domain"/>
    <property type="match status" value="1"/>
</dbReference>
<feature type="domain" description="Peptidase M12B" evidence="13">
    <location>
        <begin position="219"/>
        <end position="449"/>
    </location>
</feature>
<evidence type="ECO:0000256" key="3">
    <source>
        <dbReference type="ARBA" id="ARBA00022801"/>
    </source>
</evidence>
<dbReference type="GO" id="GO:0006509">
    <property type="term" value="P:membrane protein ectodomain proteolysis"/>
    <property type="evidence" value="ECO:0007669"/>
    <property type="project" value="TreeGrafter"/>
</dbReference>
<dbReference type="Pfam" id="PF13574">
    <property type="entry name" value="Reprolysin_2"/>
    <property type="match status" value="1"/>
</dbReference>
<evidence type="ECO:0000256" key="9">
    <source>
        <dbReference type="PROSITE-ProRule" id="PRU00276"/>
    </source>
</evidence>
<evidence type="ECO:0000256" key="2">
    <source>
        <dbReference type="ARBA" id="ARBA00022723"/>
    </source>
</evidence>
<feature type="binding site" evidence="9">
    <location>
        <position position="405"/>
    </location>
    <ligand>
        <name>Zn(2+)</name>
        <dbReference type="ChEBI" id="CHEBI:29105"/>
        <note>catalytic</note>
    </ligand>
</feature>
<evidence type="ECO:0000256" key="7">
    <source>
        <dbReference type="ARBA" id="ARBA00023180"/>
    </source>
</evidence>
<dbReference type="Gene3D" id="3.40.390.10">
    <property type="entry name" value="Collagenase (Catalytic Domain)"/>
    <property type="match status" value="1"/>
</dbReference>
<keyword evidence="10" id="KW-0472">Membrane</keyword>
<feature type="disulfide bond" evidence="8">
    <location>
        <begin position="730"/>
        <end position="739"/>
    </location>
</feature>
<keyword evidence="8" id="KW-0245">EGF-like domain</keyword>
<dbReference type="EMBL" id="CAJNOC010001340">
    <property type="protein sequence ID" value="CAF0856252.1"/>
    <property type="molecule type" value="Genomic_DNA"/>
</dbReference>
<feature type="chain" id="PRO_5032768497" evidence="11">
    <location>
        <begin position="23"/>
        <end position="787"/>
    </location>
</feature>
<feature type="transmembrane region" description="Helical" evidence="10">
    <location>
        <begin position="765"/>
        <end position="786"/>
    </location>
</feature>
<dbReference type="InterPro" id="IPR003582">
    <property type="entry name" value="ShKT_dom"/>
</dbReference>
<keyword evidence="4 9" id="KW-0862">Zinc</keyword>
<evidence type="ECO:0000256" key="10">
    <source>
        <dbReference type="SAM" id="Phobius"/>
    </source>
</evidence>
<feature type="domain" description="ShKT" evidence="14">
    <location>
        <begin position="620"/>
        <end position="660"/>
    </location>
</feature>
<feature type="domain" description="EGF-like" evidence="12">
    <location>
        <begin position="656"/>
        <end position="699"/>
    </location>
</feature>
<dbReference type="GO" id="GO:0004222">
    <property type="term" value="F:metalloendopeptidase activity"/>
    <property type="evidence" value="ECO:0007669"/>
    <property type="project" value="InterPro"/>
</dbReference>
<keyword evidence="10" id="KW-0812">Transmembrane</keyword>
<dbReference type="Gene3D" id="2.10.25.10">
    <property type="entry name" value="Laminin"/>
    <property type="match status" value="2"/>
</dbReference>
<accession>A0A813WDA9</accession>
<evidence type="ECO:0000256" key="11">
    <source>
        <dbReference type="SAM" id="SignalP"/>
    </source>
</evidence>
<dbReference type="OrthoDB" id="6134861at2759"/>
<dbReference type="SMART" id="SM00608">
    <property type="entry name" value="ACR"/>
    <property type="match status" value="1"/>
</dbReference>
<keyword evidence="5" id="KW-0482">Metalloprotease</keyword>
<name>A0A813WDA9_9BILA</name>
<feature type="binding site" evidence="9">
    <location>
        <position position="395"/>
    </location>
    <ligand>
        <name>Zn(2+)</name>
        <dbReference type="ChEBI" id="CHEBI:29105"/>
        <note>catalytic</note>
    </ligand>
</feature>
<evidence type="ECO:0000259" key="13">
    <source>
        <dbReference type="PROSITE" id="PS50215"/>
    </source>
</evidence>
<dbReference type="Gene3D" id="3.40.1620.60">
    <property type="match status" value="1"/>
</dbReference>
<dbReference type="CDD" id="cd00054">
    <property type="entry name" value="EGF_CA"/>
    <property type="match status" value="1"/>
</dbReference>
<dbReference type="SMART" id="SM00181">
    <property type="entry name" value="EGF"/>
    <property type="match status" value="2"/>
</dbReference>
<dbReference type="Pfam" id="PF00008">
    <property type="entry name" value="EGF"/>
    <property type="match status" value="1"/>
</dbReference>
<dbReference type="InterPro" id="IPR000742">
    <property type="entry name" value="EGF"/>
</dbReference>
<gene>
    <name evidence="15" type="ORF">OXX778_LOCUS9209</name>
</gene>
<dbReference type="PANTHER" id="PTHR11905">
    <property type="entry name" value="ADAM A DISINTEGRIN AND METALLOPROTEASE DOMAIN"/>
    <property type="match status" value="1"/>
</dbReference>
<sequence>MFFNEIILIIGLLITHLEITNSYYVYETEEEPIYLNDFQFRIDNKDAHTDFPNSLTVKFSRPDEVFDIQFKKLSNQVYPDIYTLDKNGNPMKNDLEIHENFEHYVDLNSQGYATLVLNKKSNDEPFRLIARVFSKVKANTTYDIYPVKVSERRKRSLGIEKEFHHAIKKRSTLKEERGHGYINPLDNKDYIIINETEYFQQKNTAKKIVRIGGSGPIVFECETLIVTDPSIFEEHKRISNSVDQNYVFGQMRIYFSHLMHAVNQKYQNSFANDNDMKMNVKLTNILIITKQAEAPWGDKSIVGDPSNPTYQGQDVLVGTPTITRFRSFMNSKMFPFEYDHAMGLIKKDLWLDGTGLPSARAGLLGLAYVKGICSSYRYSVSEEQGGFSSIFTIAHEMGHNFGSVHDGEPAAISCPSTDYFIMTPSLRFDKIENMQRFSTCSISQFKTALLLNGDWNADSYCLTNIPTNIPEEFQNANYSLTGQLYNFNDQCKMVHGSASSFCHFKASEICSKLWCRKSNNDQYCWSGTPAAEGTTCSSGKICINGNCTSSDLAPVSLCPFGNELVMNETEDITLPTKYVTCSEFLTILNDNGKSQDAFCSSLSGQSSCCFTCLKYRYSDCRDKYSNCNELIARCASGVIGGTEQVKDACCATCKTRPITCSSNPAICLNGGSCTNIALPTSLLGYTCSCLQGFSGYNCETKNNCQPNPCKNGGVCTETGRECPFCFTCICTNSFTGSDCSLLKTTTRSTTLETYPRIEFTTTAKAAFLSPIFSLINLSFFLIIICFN</sequence>
<feature type="binding site" evidence="9">
    <location>
        <position position="399"/>
    </location>
    <ligand>
        <name>Zn(2+)</name>
        <dbReference type="ChEBI" id="CHEBI:29105"/>
        <note>catalytic</note>
    </ligand>
</feature>
<evidence type="ECO:0000259" key="12">
    <source>
        <dbReference type="PROSITE" id="PS50026"/>
    </source>
</evidence>
<evidence type="ECO:0000256" key="6">
    <source>
        <dbReference type="ARBA" id="ARBA00023157"/>
    </source>
</evidence>
<feature type="signal peptide" evidence="11">
    <location>
        <begin position="1"/>
        <end position="22"/>
    </location>
</feature>
<dbReference type="Proteomes" id="UP000663879">
    <property type="component" value="Unassembled WGS sequence"/>
</dbReference>
<evidence type="ECO:0000256" key="5">
    <source>
        <dbReference type="ARBA" id="ARBA00023049"/>
    </source>
</evidence>
<keyword evidence="7" id="KW-0325">Glycoprotein</keyword>
<reference evidence="15" key="1">
    <citation type="submission" date="2021-02" db="EMBL/GenBank/DDBJ databases">
        <authorList>
            <person name="Nowell W R."/>
        </authorList>
    </citation>
    <scope>NUCLEOTIDE SEQUENCE</scope>
    <source>
        <strain evidence="15">Ploen Becks lab</strain>
    </source>
</reference>
<dbReference type="AlphaFoldDB" id="A0A813WDA9"/>
<keyword evidence="2 9" id="KW-0479">Metal-binding</keyword>
<feature type="domain" description="EGF-like" evidence="12">
    <location>
        <begin position="700"/>
        <end position="740"/>
    </location>
</feature>
<dbReference type="InterPro" id="IPR041645">
    <property type="entry name" value="ADAMTS_CR_2"/>
</dbReference>
<dbReference type="PROSITE" id="PS01186">
    <property type="entry name" value="EGF_2"/>
    <property type="match status" value="1"/>
</dbReference>
<evidence type="ECO:0000256" key="4">
    <source>
        <dbReference type="ARBA" id="ARBA00022833"/>
    </source>
</evidence>
<dbReference type="InterPro" id="IPR006586">
    <property type="entry name" value="ADAM_Cys-rich"/>
</dbReference>
<keyword evidence="1" id="KW-0645">Protease</keyword>
<proteinExistence type="predicted"/>
<keyword evidence="10" id="KW-1133">Transmembrane helix</keyword>
<dbReference type="SUPFAM" id="SSF57196">
    <property type="entry name" value="EGF/Laminin"/>
    <property type="match status" value="2"/>
</dbReference>
<dbReference type="PROSITE" id="PS50215">
    <property type="entry name" value="ADAM_MEPRO"/>
    <property type="match status" value="1"/>
</dbReference>
<evidence type="ECO:0000256" key="8">
    <source>
        <dbReference type="PROSITE-ProRule" id="PRU00076"/>
    </source>
</evidence>
<keyword evidence="11" id="KW-0732">Signal</keyword>
<dbReference type="PROSITE" id="PS50026">
    <property type="entry name" value="EGF_3"/>
    <property type="match status" value="2"/>
</dbReference>
<protein>
    <submittedName>
        <fullName evidence="15">Uncharacterized protein</fullName>
    </submittedName>
</protein>
<comment type="caution">
    <text evidence="8">Lacks conserved residue(s) required for the propagation of feature annotation.</text>
</comment>
<dbReference type="PROSITE" id="PS51670">
    <property type="entry name" value="SHKT"/>
    <property type="match status" value="1"/>
</dbReference>
<organism evidence="15 16">
    <name type="scientific">Brachionus calyciflorus</name>
    <dbReference type="NCBI Taxonomy" id="104777"/>
    <lineage>
        <taxon>Eukaryota</taxon>
        <taxon>Metazoa</taxon>
        <taxon>Spiralia</taxon>
        <taxon>Gnathifera</taxon>
        <taxon>Rotifera</taxon>
        <taxon>Eurotatoria</taxon>
        <taxon>Monogononta</taxon>
        <taxon>Pseudotrocha</taxon>
        <taxon>Ploima</taxon>
        <taxon>Brachionidae</taxon>
        <taxon>Brachionus</taxon>
    </lineage>
</organism>
<evidence type="ECO:0000259" key="14">
    <source>
        <dbReference type="PROSITE" id="PS51670"/>
    </source>
</evidence>
<evidence type="ECO:0000256" key="1">
    <source>
        <dbReference type="ARBA" id="ARBA00022670"/>
    </source>
</evidence>
<dbReference type="Pfam" id="PF17771">
    <property type="entry name" value="ADAMTS_CR_2"/>
    <property type="match status" value="1"/>
</dbReference>
<comment type="caution">
    <text evidence="15">The sequence shown here is derived from an EMBL/GenBank/DDBJ whole genome shotgun (WGS) entry which is preliminary data.</text>
</comment>
<dbReference type="InterPro" id="IPR024079">
    <property type="entry name" value="MetalloPept_cat_dom_sf"/>
</dbReference>
<keyword evidence="3" id="KW-0378">Hydrolase</keyword>
<feature type="disulfide bond" evidence="8">
    <location>
        <begin position="689"/>
        <end position="698"/>
    </location>
</feature>
<dbReference type="InterPro" id="IPR001590">
    <property type="entry name" value="Peptidase_M12B"/>
</dbReference>
<keyword evidence="6 8" id="KW-1015">Disulfide bond</keyword>
<evidence type="ECO:0000313" key="15">
    <source>
        <dbReference type="EMBL" id="CAF0856252.1"/>
    </source>
</evidence>